<keyword evidence="6" id="KW-1185">Reference proteome</keyword>
<dbReference type="Pfam" id="PF17863">
    <property type="entry name" value="AAA_lid_2"/>
    <property type="match status" value="1"/>
</dbReference>
<dbReference type="GO" id="GO:0005524">
    <property type="term" value="F:ATP binding"/>
    <property type="evidence" value="ECO:0007669"/>
    <property type="project" value="UniProtKB-KW"/>
</dbReference>
<keyword evidence="1" id="KW-0547">Nucleotide-binding</keyword>
<sequence>MPEIDFFGEKLKRNIAKVIVGKEEIIEKALAVLLSGGHVLINDVPGVGKTVFARSLAVSLGLDFRRIQCTPDLLPSDVTGLNVLDIKSNEFIFKKGPVFTEVLLVDEINRTTPRTQSALLEAMGERQVTIDGKTFFMARPFFVMATQNPVEFEGTFPLPEAQLDRFSISLSMGYPDEEYEVALLKGMLLEHPLESLKAVSSRDELLNIMKRVKETKVERSILEYVVAIVSKTRNHRDLSLGSSPRGSIAIVDAARALAGLRGRGFVIPDDVKEIAPEALSHRIMLKPEARLMRRKARDVVEEILQTVPVPLENERIEV</sequence>
<dbReference type="PIRSF" id="PIRSF002849">
    <property type="entry name" value="AAA_ATPase_chaperone_MoxR_prd"/>
    <property type="match status" value="1"/>
</dbReference>
<dbReference type="InterPro" id="IPR041628">
    <property type="entry name" value="ChlI/MoxR_AAA_lid"/>
</dbReference>
<dbReference type="AlphaFoldDB" id="A0A7Z7PNY2"/>
<gene>
    <name evidence="5" type="ORF">MESINF_2039</name>
</gene>
<dbReference type="FunFam" id="3.40.50.300:FF:000640">
    <property type="entry name" value="MoxR family ATPase"/>
    <property type="match status" value="1"/>
</dbReference>
<dbReference type="SUPFAM" id="SSF52540">
    <property type="entry name" value="P-loop containing nucleoside triphosphate hydrolases"/>
    <property type="match status" value="1"/>
</dbReference>
<dbReference type="CDD" id="cd00009">
    <property type="entry name" value="AAA"/>
    <property type="match status" value="1"/>
</dbReference>
<dbReference type="Proteomes" id="UP000250796">
    <property type="component" value="Chromosome MESINF"/>
</dbReference>
<dbReference type="InterPro" id="IPR011703">
    <property type="entry name" value="ATPase_AAA-3"/>
</dbReference>
<evidence type="ECO:0000259" key="4">
    <source>
        <dbReference type="SMART" id="SM00382"/>
    </source>
</evidence>
<dbReference type="InterPro" id="IPR003593">
    <property type="entry name" value="AAA+_ATPase"/>
</dbReference>
<dbReference type="EMBL" id="LS974202">
    <property type="protein sequence ID" value="SSC13479.1"/>
    <property type="molecule type" value="Genomic_DNA"/>
</dbReference>
<comment type="similarity">
    <text evidence="3">Belongs to the MoxR family.</text>
</comment>
<organism evidence="5 6">
    <name type="scientific">Mesotoga infera</name>
    <dbReference type="NCBI Taxonomy" id="1236046"/>
    <lineage>
        <taxon>Bacteria</taxon>
        <taxon>Thermotogati</taxon>
        <taxon>Thermotogota</taxon>
        <taxon>Thermotogae</taxon>
        <taxon>Kosmotogales</taxon>
        <taxon>Kosmotogaceae</taxon>
        <taxon>Mesotoga</taxon>
    </lineage>
</organism>
<evidence type="ECO:0000256" key="2">
    <source>
        <dbReference type="ARBA" id="ARBA00022840"/>
    </source>
</evidence>
<dbReference type="KEGG" id="minf:MESINF_2039"/>
<evidence type="ECO:0000313" key="6">
    <source>
        <dbReference type="Proteomes" id="UP000250796"/>
    </source>
</evidence>
<evidence type="ECO:0000256" key="1">
    <source>
        <dbReference type="ARBA" id="ARBA00022741"/>
    </source>
</evidence>
<proteinExistence type="inferred from homology"/>
<dbReference type="PANTHER" id="PTHR42759">
    <property type="entry name" value="MOXR FAMILY PROTEIN"/>
    <property type="match status" value="1"/>
</dbReference>
<dbReference type="Pfam" id="PF07726">
    <property type="entry name" value="AAA_3"/>
    <property type="match status" value="1"/>
</dbReference>
<keyword evidence="2" id="KW-0067">ATP-binding</keyword>
<dbReference type="Gene3D" id="1.10.8.80">
    <property type="entry name" value="Magnesium chelatase subunit I, C-Terminal domain"/>
    <property type="match status" value="1"/>
</dbReference>
<dbReference type="PANTHER" id="PTHR42759:SF5">
    <property type="entry name" value="METHANOL DEHYDROGENASE REGULATOR"/>
    <property type="match status" value="1"/>
</dbReference>
<protein>
    <recommendedName>
        <fullName evidence="4">AAA+ ATPase domain-containing protein</fullName>
    </recommendedName>
</protein>
<evidence type="ECO:0000313" key="5">
    <source>
        <dbReference type="EMBL" id="SSC13479.1"/>
    </source>
</evidence>
<feature type="domain" description="AAA+ ATPase" evidence="4">
    <location>
        <begin position="35"/>
        <end position="176"/>
    </location>
</feature>
<dbReference type="Gene3D" id="3.40.50.300">
    <property type="entry name" value="P-loop containing nucleotide triphosphate hydrolases"/>
    <property type="match status" value="1"/>
</dbReference>
<dbReference type="GO" id="GO:0016887">
    <property type="term" value="F:ATP hydrolysis activity"/>
    <property type="evidence" value="ECO:0007669"/>
    <property type="project" value="InterPro"/>
</dbReference>
<evidence type="ECO:0000256" key="3">
    <source>
        <dbReference type="ARBA" id="ARBA00061607"/>
    </source>
</evidence>
<reference evidence="5 6" key="1">
    <citation type="submission" date="2017-01" db="EMBL/GenBank/DDBJ databases">
        <authorList>
            <person name="Erauso G."/>
        </authorList>
    </citation>
    <scope>NUCLEOTIDE SEQUENCE [LARGE SCALE GENOMIC DNA]</scope>
    <source>
        <strain evidence="5">MESINF1</strain>
    </source>
</reference>
<dbReference type="RefSeq" id="WP_169699629.1">
    <property type="nucleotide sequence ID" value="NZ_LS974202.1"/>
</dbReference>
<dbReference type="InterPro" id="IPR027417">
    <property type="entry name" value="P-loop_NTPase"/>
</dbReference>
<dbReference type="SMART" id="SM00382">
    <property type="entry name" value="AAA"/>
    <property type="match status" value="1"/>
</dbReference>
<dbReference type="InterPro" id="IPR050764">
    <property type="entry name" value="CbbQ/NirQ/NorQ/GpvN"/>
</dbReference>
<name>A0A7Z7PNY2_9BACT</name>
<accession>A0A7Z7PNY2</accession>